<dbReference type="CDD" id="cd00082">
    <property type="entry name" value="HisKA"/>
    <property type="match status" value="1"/>
</dbReference>
<dbReference type="SUPFAM" id="SSF55874">
    <property type="entry name" value="ATPase domain of HSP90 chaperone/DNA topoisomerase II/histidine kinase"/>
    <property type="match status" value="1"/>
</dbReference>
<accession>A0A3G6J9S7</accession>
<dbReference type="InterPro" id="IPR003594">
    <property type="entry name" value="HATPase_dom"/>
</dbReference>
<evidence type="ECO:0000256" key="7">
    <source>
        <dbReference type="ARBA" id="ARBA00022692"/>
    </source>
</evidence>
<dbReference type="SMART" id="SM00387">
    <property type="entry name" value="HATPase_c"/>
    <property type="match status" value="1"/>
</dbReference>
<dbReference type="Gene3D" id="1.10.287.130">
    <property type="match status" value="1"/>
</dbReference>
<dbReference type="Pfam" id="PF00672">
    <property type="entry name" value="HAMP"/>
    <property type="match status" value="1"/>
</dbReference>
<evidence type="ECO:0000256" key="6">
    <source>
        <dbReference type="ARBA" id="ARBA00022679"/>
    </source>
</evidence>
<organism evidence="16 17">
    <name type="scientific">Corynebacterium choanae</name>
    <dbReference type="NCBI Taxonomy" id="1862358"/>
    <lineage>
        <taxon>Bacteria</taxon>
        <taxon>Bacillati</taxon>
        <taxon>Actinomycetota</taxon>
        <taxon>Actinomycetes</taxon>
        <taxon>Mycobacteriales</taxon>
        <taxon>Corynebacteriaceae</taxon>
        <taxon>Corynebacterium</taxon>
    </lineage>
</organism>
<evidence type="ECO:0000256" key="1">
    <source>
        <dbReference type="ARBA" id="ARBA00000085"/>
    </source>
</evidence>
<comment type="catalytic activity">
    <reaction evidence="1">
        <text>ATP + protein L-histidine = ADP + protein N-phospho-L-histidine.</text>
        <dbReference type="EC" id="2.7.13.3"/>
    </reaction>
</comment>
<dbReference type="EMBL" id="CP033896">
    <property type="protein sequence ID" value="AZA12784.1"/>
    <property type="molecule type" value="Genomic_DNA"/>
</dbReference>
<evidence type="ECO:0000313" key="16">
    <source>
        <dbReference type="EMBL" id="AZA12784.1"/>
    </source>
</evidence>
<proteinExistence type="predicted"/>
<dbReference type="InterPro" id="IPR005467">
    <property type="entry name" value="His_kinase_dom"/>
</dbReference>
<feature type="region of interest" description="Disordered" evidence="12">
    <location>
        <begin position="1"/>
        <end position="33"/>
    </location>
</feature>
<dbReference type="FunFam" id="3.30.565.10:FF:000006">
    <property type="entry name" value="Sensor histidine kinase WalK"/>
    <property type="match status" value="1"/>
</dbReference>
<dbReference type="SMART" id="SM00388">
    <property type="entry name" value="HisKA"/>
    <property type="match status" value="1"/>
</dbReference>
<dbReference type="EC" id="2.7.13.3" evidence="4"/>
<evidence type="ECO:0000256" key="12">
    <source>
        <dbReference type="SAM" id="MobiDB-lite"/>
    </source>
</evidence>
<dbReference type="PANTHER" id="PTHR45436">
    <property type="entry name" value="SENSOR HISTIDINE KINASE YKOH"/>
    <property type="match status" value="1"/>
</dbReference>
<dbReference type="PROSITE" id="PS50885">
    <property type="entry name" value="HAMP"/>
    <property type="match status" value="1"/>
</dbReference>
<dbReference type="InterPro" id="IPR050428">
    <property type="entry name" value="TCS_sensor_his_kinase"/>
</dbReference>
<dbReference type="KEGG" id="ccho:CCHOA_01785"/>
<dbReference type="InterPro" id="IPR036097">
    <property type="entry name" value="HisK_dim/P_sf"/>
</dbReference>
<dbReference type="GO" id="GO:0005509">
    <property type="term" value="F:calcium ion binding"/>
    <property type="evidence" value="ECO:0007669"/>
    <property type="project" value="UniProtKB-ARBA"/>
</dbReference>
<evidence type="ECO:0000256" key="2">
    <source>
        <dbReference type="ARBA" id="ARBA00001968"/>
    </source>
</evidence>
<evidence type="ECO:0000256" key="3">
    <source>
        <dbReference type="ARBA" id="ARBA00004236"/>
    </source>
</evidence>
<evidence type="ECO:0000259" key="14">
    <source>
        <dbReference type="PROSITE" id="PS50109"/>
    </source>
</evidence>
<keyword evidence="8 16" id="KW-0418">Kinase</keyword>
<evidence type="ECO:0000259" key="15">
    <source>
        <dbReference type="PROSITE" id="PS50885"/>
    </source>
</evidence>
<gene>
    <name evidence="16" type="primary">tcrY</name>
    <name evidence="16" type="ORF">CCHOA_01785</name>
</gene>
<dbReference type="Pfam" id="PF02518">
    <property type="entry name" value="HATPase_c"/>
    <property type="match status" value="1"/>
</dbReference>
<keyword evidence="10" id="KW-0902">Two-component regulatory system</keyword>
<dbReference type="Pfam" id="PF00512">
    <property type="entry name" value="HisKA"/>
    <property type="match status" value="1"/>
</dbReference>
<keyword evidence="17" id="KW-1185">Reference proteome</keyword>
<keyword evidence="6 16" id="KW-0808">Transferase</keyword>
<dbReference type="PRINTS" id="PR00344">
    <property type="entry name" value="BCTRLSENSOR"/>
</dbReference>
<reference evidence="16 17" key="1">
    <citation type="submission" date="2018-11" db="EMBL/GenBank/DDBJ databases">
        <authorList>
            <person name="Kleinhagauer T."/>
            <person name="Glaeser S.P."/>
            <person name="Spergser J."/>
            <person name="Ruckert C."/>
            <person name="Kaempfer P."/>
            <person name="Busse H.-J."/>
        </authorList>
    </citation>
    <scope>NUCLEOTIDE SEQUENCE [LARGE SCALE GENOMIC DNA]</scope>
    <source>
        <strain evidence="16 17">200CH</strain>
    </source>
</reference>
<evidence type="ECO:0000256" key="8">
    <source>
        <dbReference type="ARBA" id="ARBA00022777"/>
    </source>
</evidence>
<feature type="transmembrane region" description="Helical" evidence="13">
    <location>
        <begin position="72"/>
        <end position="93"/>
    </location>
</feature>
<dbReference type="InterPro" id="IPR003661">
    <property type="entry name" value="HisK_dim/P_dom"/>
</dbReference>
<dbReference type="Gene3D" id="6.10.340.10">
    <property type="match status" value="1"/>
</dbReference>
<comment type="cofactor">
    <cofactor evidence="2">
        <name>a divalent metal cation</name>
        <dbReference type="ChEBI" id="CHEBI:60240"/>
    </cofactor>
</comment>
<feature type="domain" description="HAMP" evidence="15">
    <location>
        <begin position="238"/>
        <end position="291"/>
    </location>
</feature>
<dbReference type="Gene3D" id="3.30.565.10">
    <property type="entry name" value="Histidine kinase-like ATPase, C-terminal domain"/>
    <property type="match status" value="1"/>
</dbReference>
<evidence type="ECO:0000313" key="17">
    <source>
        <dbReference type="Proteomes" id="UP000269019"/>
    </source>
</evidence>
<dbReference type="SUPFAM" id="SSF47384">
    <property type="entry name" value="Homodimeric domain of signal transducing histidine kinase"/>
    <property type="match status" value="1"/>
</dbReference>
<comment type="subcellular location">
    <subcellularLocation>
        <location evidence="3">Cell membrane</location>
    </subcellularLocation>
</comment>
<feature type="domain" description="Histidine kinase" evidence="14">
    <location>
        <begin position="306"/>
        <end position="528"/>
    </location>
</feature>
<evidence type="ECO:0000256" key="4">
    <source>
        <dbReference type="ARBA" id="ARBA00012438"/>
    </source>
</evidence>
<evidence type="ECO:0000256" key="5">
    <source>
        <dbReference type="ARBA" id="ARBA00022553"/>
    </source>
</evidence>
<dbReference type="SMART" id="SM00304">
    <property type="entry name" value="HAMP"/>
    <property type="match status" value="1"/>
</dbReference>
<dbReference type="InterPro" id="IPR003660">
    <property type="entry name" value="HAMP_dom"/>
</dbReference>
<dbReference type="CDD" id="cd00075">
    <property type="entry name" value="HATPase"/>
    <property type="match status" value="1"/>
</dbReference>
<dbReference type="GO" id="GO:0000155">
    <property type="term" value="F:phosphorelay sensor kinase activity"/>
    <property type="evidence" value="ECO:0007669"/>
    <property type="project" value="InterPro"/>
</dbReference>
<dbReference type="InterPro" id="IPR004358">
    <property type="entry name" value="Sig_transdc_His_kin-like_C"/>
</dbReference>
<dbReference type="SUPFAM" id="SSF158472">
    <property type="entry name" value="HAMP domain-like"/>
    <property type="match status" value="1"/>
</dbReference>
<dbReference type="InterPro" id="IPR036890">
    <property type="entry name" value="HATPase_C_sf"/>
</dbReference>
<feature type="transmembrane region" description="Helical" evidence="13">
    <location>
        <begin position="210"/>
        <end position="237"/>
    </location>
</feature>
<keyword evidence="7 13" id="KW-0812">Transmembrane</keyword>
<dbReference type="RefSeq" id="WP_245992164.1">
    <property type="nucleotide sequence ID" value="NZ_CP033896.1"/>
</dbReference>
<keyword evidence="11 13" id="KW-0472">Membrane</keyword>
<evidence type="ECO:0000256" key="13">
    <source>
        <dbReference type="SAM" id="Phobius"/>
    </source>
</evidence>
<dbReference type="PROSITE" id="PS50109">
    <property type="entry name" value="HIS_KIN"/>
    <property type="match status" value="1"/>
</dbReference>
<keyword evidence="5" id="KW-0597">Phosphoprotein</keyword>
<dbReference type="Proteomes" id="UP000269019">
    <property type="component" value="Chromosome"/>
</dbReference>
<dbReference type="GO" id="GO:0005886">
    <property type="term" value="C:plasma membrane"/>
    <property type="evidence" value="ECO:0007669"/>
    <property type="project" value="UniProtKB-SubCell"/>
</dbReference>
<dbReference type="CDD" id="cd06225">
    <property type="entry name" value="HAMP"/>
    <property type="match status" value="1"/>
</dbReference>
<sequence length="531" mass="57117">MSHDRGGNPTDHQPEHLAESPAVAPQPGDAANSAAGIAQLPRAPHVAGSSDGTPVQRLSFRQRLHRALHPRLWKLPTLLVCIVVLLSAAGLVASAGAVNMTMRQVAVSNIDKDLLIAAHSWAGGQLLQPLPAEHRPPSNFYVYKETAAGAIVYNDSNISPDLSAITELQIPVTIPSVDAGQRWAKWRALAIQDDQSTTVVAMSLEPTRQLIVWLTLLETLIGLVVLVALALLAAFVVRRALRPLKELEDTATAIAAGDHERRVPTWPATTEVGQLSRALNVMLAKLDISLTQAEEKEAQMRRFVGDASHELRTPLTSLQGFAELYRSGAVSDPEYCLTRIEQEAQRMRALVEDLLALTRAEGQPLQLAPVDAALLIDDVAQSMRAAWPDRRITVTLPTDDPESLQVIADSDRLRQVVNNIVANALVHGGSQAQVTLAVEAVPESASRPAAVAIKISDDGIGMEQHDVDHIFERFYRADTSRCRSAVNTGNGLGLSIVRSLVLAHHGSIAVRSAVGEGSTFTVTIPCEFVAG</sequence>
<feature type="compositionally biased region" description="Basic and acidic residues" evidence="12">
    <location>
        <begin position="1"/>
        <end position="18"/>
    </location>
</feature>
<name>A0A3G6J9S7_9CORY</name>
<dbReference type="PANTHER" id="PTHR45436:SF5">
    <property type="entry name" value="SENSOR HISTIDINE KINASE TRCS"/>
    <property type="match status" value="1"/>
</dbReference>
<dbReference type="AlphaFoldDB" id="A0A3G6J9S7"/>
<dbReference type="FunFam" id="1.10.287.130:FF:000001">
    <property type="entry name" value="Two-component sensor histidine kinase"/>
    <property type="match status" value="1"/>
</dbReference>
<evidence type="ECO:0000256" key="9">
    <source>
        <dbReference type="ARBA" id="ARBA00022989"/>
    </source>
</evidence>
<keyword evidence="9 13" id="KW-1133">Transmembrane helix</keyword>
<evidence type="ECO:0000256" key="10">
    <source>
        <dbReference type="ARBA" id="ARBA00023012"/>
    </source>
</evidence>
<protein>
    <recommendedName>
        <fullName evidence="4">histidine kinase</fullName>
        <ecNumber evidence="4">2.7.13.3</ecNumber>
    </recommendedName>
</protein>
<evidence type="ECO:0000256" key="11">
    <source>
        <dbReference type="ARBA" id="ARBA00023136"/>
    </source>
</evidence>